<evidence type="ECO:0000313" key="6">
    <source>
        <dbReference type="Proteomes" id="UP001596364"/>
    </source>
</evidence>
<dbReference type="InterPro" id="IPR019888">
    <property type="entry name" value="Tscrpt_reg_AsnC-like"/>
</dbReference>
<dbReference type="PROSITE" id="PS50956">
    <property type="entry name" value="HTH_ASNC_2"/>
    <property type="match status" value="1"/>
</dbReference>
<accession>A0ABW1XN11</accession>
<dbReference type="SUPFAM" id="SSF46785">
    <property type="entry name" value="Winged helix' DNA-binding domain"/>
    <property type="match status" value="1"/>
</dbReference>
<evidence type="ECO:0000259" key="4">
    <source>
        <dbReference type="PROSITE" id="PS50956"/>
    </source>
</evidence>
<dbReference type="InterPro" id="IPR000485">
    <property type="entry name" value="AsnC-type_HTH_dom"/>
</dbReference>
<evidence type="ECO:0000256" key="3">
    <source>
        <dbReference type="ARBA" id="ARBA00023163"/>
    </source>
</evidence>
<keyword evidence="2" id="KW-0238">DNA-binding</keyword>
<comment type="caution">
    <text evidence="5">The sequence shown here is derived from an EMBL/GenBank/DDBJ whole genome shotgun (WGS) entry which is preliminary data.</text>
</comment>
<dbReference type="CDD" id="cd00090">
    <property type="entry name" value="HTH_ARSR"/>
    <property type="match status" value="1"/>
</dbReference>
<dbReference type="Proteomes" id="UP001596364">
    <property type="component" value="Unassembled WGS sequence"/>
</dbReference>
<dbReference type="Gene3D" id="3.30.70.920">
    <property type="match status" value="1"/>
</dbReference>
<evidence type="ECO:0000256" key="1">
    <source>
        <dbReference type="ARBA" id="ARBA00023015"/>
    </source>
</evidence>
<dbReference type="PANTHER" id="PTHR30154:SF17">
    <property type="entry name" value="DNA-BINDING TRANSCRIPTIONAL ACTIVATOR DECR"/>
    <property type="match status" value="1"/>
</dbReference>
<dbReference type="PROSITE" id="PS00519">
    <property type="entry name" value="HTH_ASNC_1"/>
    <property type="match status" value="1"/>
</dbReference>
<feature type="domain" description="HTH asnC-type" evidence="4">
    <location>
        <begin position="1"/>
        <end position="64"/>
    </location>
</feature>
<dbReference type="EMBL" id="JBHSUS010000001">
    <property type="protein sequence ID" value="MFC6440665.1"/>
    <property type="molecule type" value="Genomic_DNA"/>
</dbReference>
<dbReference type="InterPro" id="IPR011008">
    <property type="entry name" value="Dimeric_a/b-barrel"/>
</dbReference>
<keyword evidence="3" id="KW-0804">Transcription</keyword>
<dbReference type="PRINTS" id="PR00033">
    <property type="entry name" value="HTHASNC"/>
</dbReference>
<organism evidence="5 6">
    <name type="scientific">Pseudobowmanella zhangzhouensis</name>
    <dbReference type="NCBI Taxonomy" id="1537679"/>
    <lineage>
        <taxon>Bacteria</taxon>
        <taxon>Pseudomonadati</taxon>
        <taxon>Pseudomonadota</taxon>
        <taxon>Gammaproteobacteria</taxon>
        <taxon>Alteromonadales</taxon>
        <taxon>Alteromonadaceae</taxon>
    </lineage>
</organism>
<keyword evidence="6" id="KW-1185">Reference proteome</keyword>
<dbReference type="PANTHER" id="PTHR30154">
    <property type="entry name" value="LEUCINE-RESPONSIVE REGULATORY PROTEIN"/>
    <property type="match status" value="1"/>
</dbReference>
<dbReference type="InterPro" id="IPR036388">
    <property type="entry name" value="WH-like_DNA-bd_sf"/>
</dbReference>
<keyword evidence="1" id="KW-0805">Transcription regulation</keyword>
<dbReference type="InterPro" id="IPR011991">
    <property type="entry name" value="ArsR-like_HTH"/>
</dbReference>
<dbReference type="Gene3D" id="1.10.10.10">
    <property type="entry name" value="Winged helix-like DNA-binding domain superfamily/Winged helix DNA-binding domain"/>
    <property type="match status" value="1"/>
</dbReference>
<evidence type="ECO:0000313" key="5">
    <source>
        <dbReference type="EMBL" id="MFC6440665.1"/>
    </source>
</evidence>
<dbReference type="Pfam" id="PF01037">
    <property type="entry name" value="AsnC_trans_reg"/>
    <property type="match status" value="1"/>
</dbReference>
<evidence type="ECO:0000256" key="2">
    <source>
        <dbReference type="ARBA" id="ARBA00023125"/>
    </source>
</evidence>
<dbReference type="RefSeq" id="WP_131259622.1">
    <property type="nucleotide sequence ID" value="NZ_JBHSUS010000001.1"/>
</dbReference>
<reference evidence="6" key="1">
    <citation type="journal article" date="2019" name="Int. J. Syst. Evol. Microbiol.">
        <title>The Global Catalogue of Microorganisms (GCM) 10K type strain sequencing project: providing services to taxonomists for standard genome sequencing and annotation.</title>
        <authorList>
            <consortium name="The Broad Institute Genomics Platform"/>
            <consortium name="The Broad Institute Genome Sequencing Center for Infectious Disease"/>
            <person name="Wu L."/>
            <person name="Ma J."/>
        </authorList>
    </citation>
    <scope>NUCLEOTIDE SEQUENCE [LARGE SCALE GENOMIC DNA]</scope>
    <source>
        <strain evidence="6">CGMCC 1.16031</strain>
    </source>
</reference>
<dbReference type="SUPFAM" id="SSF54909">
    <property type="entry name" value="Dimeric alpha+beta barrel"/>
    <property type="match status" value="1"/>
</dbReference>
<proteinExistence type="predicted"/>
<dbReference type="InterPro" id="IPR019887">
    <property type="entry name" value="Tscrpt_reg_AsnC/Lrp_C"/>
</dbReference>
<sequence>MDNTDKLILTTLQHNGRLSVAEVADQVGLSKTACWRRIQKLEEDGVIDGSVTLLNKEKLNLGLTVFISIKTNQHNTLWYQNFCQVVAGIAEVIGVYRMSGELDYLIQAVVPDMRGYDALYKRIIEADLHDVSASFVMETIKHTTALPLEHIN</sequence>
<gene>
    <name evidence="5" type="ORF">ACFP85_10975</name>
</gene>
<dbReference type="InterPro" id="IPR036390">
    <property type="entry name" value="WH_DNA-bd_sf"/>
</dbReference>
<protein>
    <submittedName>
        <fullName evidence="5">Lrp/AsnC family transcriptional regulator</fullName>
    </submittedName>
</protein>
<dbReference type="SMART" id="SM00344">
    <property type="entry name" value="HTH_ASNC"/>
    <property type="match status" value="1"/>
</dbReference>
<dbReference type="InterPro" id="IPR019885">
    <property type="entry name" value="Tscrpt_reg_HTH_AsnC-type_CS"/>
</dbReference>
<dbReference type="Pfam" id="PF13412">
    <property type="entry name" value="HTH_24"/>
    <property type="match status" value="1"/>
</dbReference>
<name>A0ABW1XN11_9ALTE</name>